<evidence type="ECO:0000313" key="3">
    <source>
        <dbReference type="Proteomes" id="UP000815325"/>
    </source>
</evidence>
<protein>
    <recommendedName>
        <fullName evidence="4">Encoded protein</fullName>
    </recommendedName>
</protein>
<feature type="region of interest" description="Disordered" evidence="1">
    <location>
        <begin position="91"/>
        <end position="114"/>
    </location>
</feature>
<evidence type="ECO:0008006" key="4">
    <source>
        <dbReference type="Google" id="ProtNLM"/>
    </source>
</evidence>
<dbReference type="Proteomes" id="UP000815325">
    <property type="component" value="Unassembled WGS sequence"/>
</dbReference>
<sequence>MEPAGSVPSPPVSSKEQLPGAELMAQGETLENRANDDKIGYAPFGHAVPRSTSPDSGDQDARVYGETVQRDLQQGGTARAQSPGGTLRLVEPQKSELEQQDTGKGQQVFVPQGY</sequence>
<gene>
    <name evidence="2" type="ORF">DUNSADRAFT_18306</name>
</gene>
<evidence type="ECO:0000313" key="2">
    <source>
        <dbReference type="EMBL" id="KAF5839892.1"/>
    </source>
</evidence>
<proteinExistence type="predicted"/>
<comment type="caution">
    <text evidence="2">The sequence shown here is derived from an EMBL/GenBank/DDBJ whole genome shotgun (WGS) entry which is preliminary data.</text>
</comment>
<accession>A0ABQ7GZ68</accession>
<organism evidence="2 3">
    <name type="scientific">Dunaliella salina</name>
    <name type="common">Green alga</name>
    <name type="synonym">Protococcus salinus</name>
    <dbReference type="NCBI Taxonomy" id="3046"/>
    <lineage>
        <taxon>Eukaryota</taxon>
        <taxon>Viridiplantae</taxon>
        <taxon>Chlorophyta</taxon>
        <taxon>core chlorophytes</taxon>
        <taxon>Chlorophyceae</taxon>
        <taxon>CS clade</taxon>
        <taxon>Chlamydomonadales</taxon>
        <taxon>Dunaliellaceae</taxon>
        <taxon>Dunaliella</taxon>
    </lineage>
</organism>
<feature type="region of interest" description="Disordered" evidence="1">
    <location>
        <begin position="1"/>
        <end position="61"/>
    </location>
</feature>
<name>A0ABQ7GZ68_DUNSA</name>
<evidence type="ECO:0000256" key="1">
    <source>
        <dbReference type="SAM" id="MobiDB-lite"/>
    </source>
</evidence>
<dbReference type="EMBL" id="MU069529">
    <property type="protein sequence ID" value="KAF5839892.1"/>
    <property type="molecule type" value="Genomic_DNA"/>
</dbReference>
<reference evidence="2" key="1">
    <citation type="submission" date="2017-08" db="EMBL/GenBank/DDBJ databases">
        <authorList>
            <person name="Polle J.E."/>
            <person name="Barry K."/>
            <person name="Cushman J."/>
            <person name="Schmutz J."/>
            <person name="Tran D."/>
            <person name="Hathwaick L.T."/>
            <person name="Yim W.C."/>
            <person name="Jenkins J."/>
            <person name="Mckie-Krisberg Z.M."/>
            <person name="Prochnik S."/>
            <person name="Lindquist E."/>
            <person name="Dockter R.B."/>
            <person name="Adam C."/>
            <person name="Molina H."/>
            <person name="Bunkerborg J."/>
            <person name="Jin E."/>
            <person name="Buchheim M."/>
            <person name="Magnuson J."/>
        </authorList>
    </citation>
    <scope>NUCLEOTIDE SEQUENCE</scope>
    <source>
        <strain evidence="2">CCAP 19/18</strain>
    </source>
</reference>
<feature type="compositionally biased region" description="Basic and acidic residues" evidence="1">
    <location>
        <begin position="30"/>
        <end position="39"/>
    </location>
</feature>
<keyword evidence="3" id="KW-1185">Reference proteome</keyword>